<keyword evidence="3" id="KW-1185">Reference proteome</keyword>
<organism evidence="2 3">
    <name type="scientific">Ginsengibacter hankyongi</name>
    <dbReference type="NCBI Taxonomy" id="2607284"/>
    <lineage>
        <taxon>Bacteria</taxon>
        <taxon>Pseudomonadati</taxon>
        <taxon>Bacteroidota</taxon>
        <taxon>Chitinophagia</taxon>
        <taxon>Chitinophagales</taxon>
        <taxon>Chitinophagaceae</taxon>
        <taxon>Ginsengibacter</taxon>
    </lineage>
</organism>
<reference evidence="2 3" key="1">
    <citation type="submission" date="2019-09" db="EMBL/GenBank/DDBJ databases">
        <title>Draft genome sequence of Ginsengibacter sp. BR5-29.</title>
        <authorList>
            <person name="Im W.-T."/>
        </authorList>
    </citation>
    <scope>NUCLEOTIDE SEQUENCE [LARGE SCALE GENOMIC DNA]</scope>
    <source>
        <strain evidence="2 3">BR5-29</strain>
    </source>
</reference>
<dbReference type="InterPro" id="IPR028072">
    <property type="entry name" value="DUF4466"/>
</dbReference>
<feature type="domain" description="DUF4466" evidence="1">
    <location>
        <begin position="13"/>
        <end position="317"/>
    </location>
</feature>
<accession>A0A5J5IMI9</accession>
<gene>
    <name evidence="2" type="ORF">FW778_05020</name>
</gene>
<name>A0A5J5IMI9_9BACT</name>
<protein>
    <submittedName>
        <fullName evidence="2">DUF4466 domain-containing protein</fullName>
    </submittedName>
</protein>
<comment type="caution">
    <text evidence="2">The sequence shown here is derived from an EMBL/GenBank/DDBJ whole genome shotgun (WGS) entry which is preliminary data.</text>
</comment>
<dbReference type="EMBL" id="VYQF01000001">
    <property type="protein sequence ID" value="KAA9042270.1"/>
    <property type="molecule type" value="Genomic_DNA"/>
</dbReference>
<proteinExistence type="predicted"/>
<dbReference type="AlphaFoldDB" id="A0A5J5IMI9"/>
<dbReference type="Proteomes" id="UP000326903">
    <property type="component" value="Unassembled WGS sequence"/>
</dbReference>
<sequence length="319" mass="34333">MISLAFFTSSCKKDSYALPVASDKLQNQAIKRTLGPNIVGQQIEFAYAMAILPTKGKLTSCVAEASIAGAPGTYMENRSFHTAQTGADVGDSVGSPSVTSGTTTTVTYTVDTSAATLRYYYVIPEEARGKTVTIKFTATSSDGESVSTTMGPYTIAQMDMKLNMKVSNNNMMYISIGDSTVYNATDAAAHAANIDLVYVYRNRPNSAFNHALVAPAADTQYLPGIILPTGVNRTAKLLKTFNLQDHNLAPNEQYGGIFIDDIDFQKLDLAGAPNYAINLKQDAGVWVETADGKYRAYIFFNSVSSSGTAVISMKRYALK</sequence>
<dbReference type="Gene3D" id="2.60.40.3550">
    <property type="entry name" value="Domain of unknown function DUF4466"/>
    <property type="match status" value="1"/>
</dbReference>
<evidence type="ECO:0000259" key="1">
    <source>
        <dbReference type="Pfam" id="PF14725"/>
    </source>
</evidence>
<dbReference type="CDD" id="cd07472">
    <property type="entry name" value="HmuY_like"/>
    <property type="match status" value="1"/>
</dbReference>
<evidence type="ECO:0000313" key="3">
    <source>
        <dbReference type="Proteomes" id="UP000326903"/>
    </source>
</evidence>
<evidence type="ECO:0000313" key="2">
    <source>
        <dbReference type="EMBL" id="KAA9042270.1"/>
    </source>
</evidence>
<dbReference type="Pfam" id="PF14725">
    <property type="entry name" value="DUF4466"/>
    <property type="match status" value="1"/>
</dbReference>